<feature type="domain" description="Response regulatory" evidence="4">
    <location>
        <begin position="5"/>
        <end position="123"/>
    </location>
</feature>
<name>A0A1G9L7I0_9BACT</name>
<dbReference type="CDD" id="cd17546">
    <property type="entry name" value="REC_hyHK_CKI1_RcsC-like"/>
    <property type="match status" value="1"/>
</dbReference>
<dbReference type="PANTHER" id="PTHR45339:SF1">
    <property type="entry name" value="HYBRID SIGNAL TRANSDUCTION HISTIDINE KINASE J"/>
    <property type="match status" value="1"/>
</dbReference>
<dbReference type="Proteomes" id="UP000198901">
    <property type="component" value="Unassembled WGS sequence"/>
</dbReference>
<dbReference type="InterPro" id="IPR011006">
    <property type="entry name" value="CheY-like_superfamily"/>
</dbReference>
<evidence type="ECO:0000313" key="5">
    <source>
        <dbReference type="EMBL" id="SDL57949.1"/>
    </source>
</evidence>
<sequence>MAFKRVLIAEDSSVIQNLAKKILEFQNFEITSVKNGEQVLQLLEKESFDIILLDINMPVMDGMECARQVRKLADPAKAKTPIVAITGNARNYSPDEFKSAGFDDILIKPLNFDALVAKVREFTGGEE</sequence>
<evidence type="ECO:0000256" key="2">
    <source>
        <dbReference type="ARBA" id="ARBA00023012"/>
    </source>
</evidence>
<dbReference type="RefSeq" id="WP_093199284.1">
    <property type="nucleotide sequence ID" value="NZ_FNGS01000002.1"/>
</dbReference>
<evidence type="ECO:0000259" key="4">
    <source>
        <dbReference type="PROSITE" id="PS50110"/>
    </source>
</evidence>
<protein>
    <submittedName>
        <fullName evidence="5">Response regulator receiver domain-containing protein</fullName>
    </submittedName>
</protein>
<organism evidence="5 6">
    <name type="scientific">Siphonobacter aquaeclarae</name>
    <dbReference type="NCBI Taxonomy" id="563176"/>
    <lineage>
        <taxon>Bacteria</taxon>
        <taxon>Pseudomonadati</taxon>
        <taxon>Bacteroidota</taxon>
        <taxon>Cytophagia</taxon>
        <taxon>Cytophagales</taxon>
        <taxon>Cytophagaceae</taxon>
        <taxon>Siphonobacter</taxon>
    </lineage>
</organism>
<dbReference type="SUPFAM" id="SSF52172">
    <property type="entry name" value="CheY-like"/>
    <property type="match status" value="1"/>
</dbReference>
<evidence type="ECO:0000256" key="1">
    <source>
        <dbReference type="ARBA" id="ARBA00022553"/>
    </source>
</evidence>
<dbReference type="PANTHER" id="PTHR45339">
    <property type="entry name" value="HYBRID SIGNAL TRANSDUCTION HISTIDINE KINASE J"/>
    <property type="match status" value="1"/>
</dbReference>
<evidence type="ECO:0000313" key="6">
    <source>
        <dbReference type="Proteomes" id="UP000198901"/>
    </source>
</evidence>
<dbReference type="SMART" id="SM00448">
    <property type="entry name" value="REC"/>
    <property type="match status" value="1"/>
</dbReference>
<dbReference type="InterPro" id="IPR001789">
    <property type="entry name" value="Sig_transdc_resp-reg_receiver"/>
</dbReference>
<proteinExistence type="predicted"/>
<reference evidence="5 6" key="1">
    <citation type="submission" date="2016-10" db="EMBL/GenBank/DDBJ databases">
        <authorList>
            <person name="de Groot N.N."/>
        </authorList>
    </citation>
    <scope>NUCLEOTIDE SEQUENCE [LARGE SCALE GENOMIC DNA]</scope>
    <source>
        <strain evidence="5 6">DSM 21668</strain>
    </source>
</reference>
<dbReference type="STRING" id="563176.SAMN04488090_1305"/>
<dbReference type="Gene3D" id="3.40.50.2300">
    <property type="match status" value="1"/>
</dbReference>
<evidence type="ECO:0000256" key="3">
    <source>
        <dbReference type="PROSITE-ProRule" id="PRU00169"/>
    </source>
</evidence>
<keyword evidence="1 3" id="KW-0597">Phosphoprotein</keyword>
<keyword evidence="6" id="KW-1185">Reference proteome</keyword>
<accession>A0A1G9L7I0</accession>
<dbReference type="EMBL" id="FNGS01000002">
    <property type="protein sequence ID" value="SDL57949.1"/>
    <property type="molecule type" value="Genomic_DNA"/>
</dbReference>
<keyword evidence="2" id="KW-0902">Two-component regulatory system</keyword>
<dbReference type="GO" id="GO:0000160">
    <property type="term" value="P:phosphorelay signal transduction system"/>
    <property type="evidence" value="ECO:0007669"/>
    <property type="project" value="UniProtKB-KW"/>
</dbReference>
<dbReference type="PROSITE" id="PS50110">
    <property type="entry name" value="RESPONSE_REGULATORY"/>
    <property type="match status" value="1"/>
</dbReference>
<dbReference type="OrthoDB" id="9796457at2"/>
<dbReference type="Pfam" id="PF00072">
    <property type="entry name" value="Response_reg"/>
    <property type="match status" value="1"/>
</dbReference>
<feature type="modified residue" description="4-aspartylphosphate" evidence="3">
    <location>
        <position position="54"/>
    </location>
</feature>
<gene>
    <name evidence="5" type="ORF">SAMN04488090_1305</name>
</gene>
<dbReference type="AlphaFoldDB" id="A0A1G9L7I0"/>